<proteinExistence type="predicted"/>
<evidence type="ECO:0000256" key="1">
    <source>
        <dbReference type="SAM" id="SignalP"/>
    </source>
</evidence>
<organism evidence="3 4">
    <name type="scientific">Daejeonella lutea</name>
    <dbReference type="NCBI Taxonomy" id="572036"/>
    <lineage>
        <taxon>Bacteria</taxon>
        <taxon>Pseudomonadati</taxon>
        <taxon>Bacteroidota</taxon>
        <taxon>Sphingobacteriia</taxon>
        <taxon>Sphingobacteriales</taxon>
        <taxon>Sphingobacteriaceae</taxon>
        <taxon>Daejeonella</taxon>
    </lineage>
</organism>
<accession>A0A1T5ENC3</accession>
<dbReference type="InterPro" id="IPR019223">
    <property type="entry name" value="DUF2147"/>
</dbReference>
<dbReference type="Pfam" id="PF09917">
    <property type="entry name" value="DUF2147"/>
    <property type="match status" value="1"/>
</dbReference>
<sequence>MMSKRILFLLFAVAIWVMPVLANPGADAILGQWMSTRRNVKVQVYKEGNEFKGRVLWFKDNDDPSKPMATRLDENNPDPKLRKRKVLGMQVLSRLEYNAKNGRWENGKIYDAKTGRTWSSVAYLDDDGVLNVKGYWQFEFIGKTMRFKKVS</sequence>
<reference evidence="4" key="1">
    <citation type="submission" date="2017-02" db="EMBL/GenBank/DDBJ databases">
        <authorList>
            <person name="Varghese N."/>
            <person name="Submissions S."/>
        </authorList>
    </citation>
    <scope>NUCLEOTIDE SEQUENCE [LARGE SCALE GENOMIC DNA]</scope>
    <source>
        <strain evidence="4">DSM 22385</strain>
    </source>
</reference>
<dbReference type="STRING" id="572036.SAMN05661099_3077"/>
<keyword evidence="4" id="KW-1185">Reference proteome</keyword>
<evidence type="ECO:0000313" key="4">
    <source>
        <dbReference type="Proteomes" id="UP000189981"/>
    </source>
</evidence>
<feature type="signal peptide" evidence="1">
    <location>
        <begin position="1"/>
        <end position="22"/>
    </location>
</feature>
<dbReference type="RefSeq" id="WP_079703597.1">
    <property type="nucleotide sequence ID" value="NZ_FUYR01000004.1"/>
</dbReference>
<feature type="chain" id="PRO_5012075110" evidence="1">
    <location>
        <begin position="23"/>
        <end position="151"/>
    </location>
</feature>
<dbReference type="EMBL" id="FUYR01000004">
    <property type="protein sequence ID" value="SKB85471.1"/>
    <property type="molecule type" value="Genomic_DNA"/>
</dbReference>
<dbReference type="Gene3D" id="2.40.128.520">
    <property type="match status" value="1"/>
</dbReference>
<dbReference type="OrthoDB" id="9814399at2"/>
<dbReference type="Proteomes" id="UP000189981">
    <property type="component" value="Unassembled WGS sequence"/>
</dbReference>
<gene>
    <name evidence="3" type="ORF">SAMN05661099_3077</name>
</gene>
<keyword evidence="1" id="KW-0732">Signal</keyword>
<name>A0A1T5ENC3_9SPHI</name>
<dbReference type="AlphaFoldDB" id="A0A1T5ENC3"/>
<dbReference type="PANTHER" id="PTHR36919:SF2">
    <property type="entry name" value="BLL6627 PROTEIN"/>
    <property type="match status" value="1"/>
</dbReference>
<evidence type="ECO:0000313" key="3">
    <source>
        <dbReference type="EMBL" id="SKB85471.1"/>
    </source>
</evidence>
<dbReference type="PANTHER" id="PTHR36919">
    <property type="entry name" value="BLR1215 PROTEIN"/>
    <property type="match status" value="1"/>
</dbReference>
<protein>
    <submittedName>
        <fullName evidence="3">Uncharacterized conserved protein, DUF2147 family</fullName>
    </submittedName>
</protein>
<evidence type="ECO:0000259" key="2">
    <source>
        <dbReference type="Pfam" id="PF09917"/>
    </source>
</evidence>
<feature type="domain" description="DUF2147" evidence="2">
    <location>
        <begin position="31"/>
        <end position="148"/>
    </location>
</feature>